<dbReference type="InterPro" id="IPR017972">
    <property type="entry name" value="Cyt_P450_CS"/>
</dbReference>
<organism evidence="12 13">
    <name type="scientific">Bondarzewia mesenterica</name>
    <dbReference type="NCBI Taxonomy" id="1095465"/>
    <lineage>
        <taxon>Eukaryota</taxon>
        <taxon>Fungi</taxon>
        <taxon>Dikarya</taxon>
        <taxon>Basidiomycota</taxon>
        <taxon>Agaricomycotina</taxon>
        <taxon>Agaricomycetes</taxon>
        <taxon>Russulales</taxon>
        <taxon>Bondarzewiaceae</taxon>
        <taxon>Bondarzewia</taxon>
    </lineage>
</organism>
<dbReference type="EMBL" id="SGPL01000130">
    <property type="protein sequence ID" value="THH17023.1"/>
    <property type="molecule type" value="Genomic_DNA"/>
</dbReference>
<keyword evidence="11" id="KW-1133">Transmembrane helix</keyword>
<keyword evidence="11" id="KW-0472">Membrane</keyword>
<dbReference type="AlphaFoldDB" id="A0A4V3XFD2"/>
<dbReference type="PANTHER" id="PTHR46300:SF7">
    <property type="entry name" value="P450, PUTATIVE (EUROFUNG)-RELATED"/>
    <property type="match status" value="1"/>
</dbReference>
<protein>
    <recommendedName>
        <fullName evidence="14">Cytochrome P450</fullName>
    </recommendedName>
</protein>
<keyword evidence="11" id="KW-0812">Transmembrane</keyword>
<dbReference type="PROSITE" id="PS00086">
    <property type="entry name" value="CYTOCHROME_P450"/>
    <property type="match status" value="1"/>
</dbReference>
<keyword evidence="4 9" id="KW-0349">Heme</keyword>
<keyword evidence="6 10" id="KW-0560">Oxidoreductase</keyword>
<dbReference type="Proteomes" id="UP000310158">
    <property type="component" value="Unassembled WGS sequence"/>
</dbReference>
<dbReference type="Pfam" id="PF00067">
    <property type="entry name" value="p450"/>
    <property type="match status" value="2"/>
</dbReference>
<keyword evidence="13" id="KW-1185">Reference proteome</keyword>
<reference evidence="12 13" key="1">
    <citation type="submission" date="2019-02" db="EMBL/GenBank/DDBJ databases">
        <title>Genome sequencing of the rare red list fungi Bondarzewia mesenterica.</title>
        <authorList>
            <person name="Buettner E."/>
            <person name="Kellner H."/>
        </authorList>
    </citation>
    <scope>NUCLEOTIDE SEQUENCE [LARGE SCALE GENOMIC DNA]</scope>
    <source>
        <strain evidence="12 13">DSM 108281</strain>
    </source>
</reference>
<comment type="similarity">
    <text evidence="3 10">Belongs to the cytochrome P450 family.</text>
</comment>
<dbReference type="GO" id="GO:0020037">
    <property type="term" value="F:heme binding"/>
    <property type="evidence" value="ECO:0007669"/>
    <property type="project" value="InterPro"/>
</dbReference>
<comment type="caution">
    <text evidence="12">The sequence shown here is derived from an EMBL/GenBank/DDBJ whole genome shotgun (WGS) entry which is preliminary data.</text>
</comment>
<dbReference type="InterPro" id="IPR001128">
    <property type="entry name" value="Cyt_P450"/>
</dbReference>
<evidence type="ECO:0000256" key="4">
    <source>
        <dbReference type="ARBA" id="ARBA00022617"/>
    </source>
</evidence>
<evidence type="ECO:0000256" key="10">
    <source>
        <dbReference type="RuleBase" id="RU000461"/>
    </source>
</evidence>
<evidence type="ECO:0000256" key="3">
    <source>
        <dbReference type="ARBA" id="ARBA00010617"/>
    </source>
</evidence>
<keyword evidence="8 10" id="KW-0503">Monooxygenase</keyword>
<dbReference type="InterPro" id="IPR036396">
    <property type="entry name" value="Cyt_P450_sf"/>
</dbReference>
<evidence type="ECO:0008006" key="14">
    <source>
        <dbReference type="Google" id="ProtNLM"/>
    </source>
</evidence>
<comment type="cofactor">
    <cofactor evidence="1 9">
        <name>heme</name>
        <dbReference type="ChEBI" id="CHEBI:30413"/>
    </cofactor>
</comment>
<dbReference type="InterPro" id="IPR050364">
    <property type="entry name" value="Cytochrome_P450_fung"/>
</dbReference>
<comment type="pathway">
    <text evidence="2">Secondary metabolite biosynthesis.</text>
</comment>
<dbReference type="CDD" id="cd11065">
    <property type="entry name" value="CYP64-like"/>
    <property type="match status" value="1"/>
</dbReference>
<dbReference type="InterPro" id="IPR002401">
    <property type="entry name" value="Cyt_P450_E_grp-I"/>
</dbReference>
<evidence type="ECO:0000313" key="12">
    <source>
        <dbReference type="EMBL" id="THH17023.1"/>
    </source>
</evidence>
<dbReference type="PRINTS" id="PR00463">
    <property type="entry name" value="EP450I"/>
</dbReference>
<dbReference type="GO" id="GO:0005506">
    <property type="term" value="F:iron ion binding"/>
    <property type="evidence" value="ECO:0007669"/>
    <property type="project" value="InterPro"/>
</dbReference>
<accession>A0A4V3XFD2</accession>
<dbReference type="GO" id="GO:0004497">
    <property type="term" value="F:monooxygenase activity"/>
    <property type="evidence" value="ECO:0007669"/>
    <property type="project" value="UniProtKB-KW"/>
</dbReference>
<evidence type="ECO:0000256" key="8">
    <source>
        <dbReference type="ARBA" id="ARBA00023033"/>
    </source>
</evidence>
<keyword evidence="7 9" id="KW-0408">Iron</keyword>
<evidence type="ECO:0000256" key="11">
    <source>
        <dbReference type="SAM" id="Phobius"/>
    </source>
</evidence>
<evidence type="ECO:0000256" key="5">
    <source>
        <dbReference type="ARBA" id="ARBA00022723"/>
    </source>
</evidence>
<evidence type="ECO:0000256" key="2">
    <source>
        <dbReference type="ARBA" id="ARBA00005179"/>
    </source>
</evidence>
<dbReference type="PANTHER" id="PTHR46300">
    <property type="entry name" value="P450, PUTATIVE (EUROFUNG)-RELATED-RELATED"/>
    <property type="match status" value="1"/>
</dbReference>
<dbReference type="GO" id="GO:0016705">
    <property type="term" value="F:oxidoreductase activity, acting on paired donors, with incorporation or reduction of molecular oxygen"/>
    <property type="evidence" value="ECO:0007669"/>
    <property type="project" value="InterPro"/>
</dbReference>
<evidence type="ECO:0000256" key="9">
    <source>
        <dbReference type="PIRSR" id="PIRSR602401-1"/>
    </source>
</evidence>
<sequence>MFSSGSQVFTTAFCFVFLGWFLIHRRVTNPSRHKLPPGPKPLPLVGNLFDMPRNEEWVTFSRWRELYGDVVYVRIMGRPIVILTSLEAITDLLEKRYNIYSDRPVFPLVDLIGHQWNFGFKQYGKEWLSLRRIFSSKYSTQNALRSYHDSQRASVACLLQNLLRDPCNFVDHITLRSNQLIIDVTYGISITSSKDPLIQVAEAVMSTVSVALSPVMWIVNPFAISQYLTSLFGGNDAIFRVQKWRTDLEQLRNVPFNETKASLASGCAKPSFTASLLQELGSNYDHESELMIRDCAAVAFGAASETTIASAMSFLLAMALNLHVQKFAQEEIDRVIGSDRLPDYADKPDLPYITAVMKETIRFHAPAPSGKFPSCRCPHHSLRVRFLTGVPHLLRQDDEYKGFHLPAGSIVIGNIEGLLHDPSIYPDPYEFKPERYLHSGEVDPARIAFGFGRRVCPGKSLAEDTLWLMVAQFLAVYSISPVDEKSPPPIAFIPGAISRPVPFPCVIRPRSDSAKNLIDTAGHN</sequence>
<evidence type="ECO:0000313" key="13">
    <source>
        <dbReference type="Proteomes" id="UP000310158"/>
    </source>
</evidence>
<dbReference type="PRINTS" id="PR00385">
    <property type="entry name" value="P450"/>
</dbReference>
<name>A0A4V3XFD2_9AGAM</name>
<evidence type="ECO:0000256" key="1">
    <source>
        <dbReference type="ARBA" id="ARBA00001971"/>
    </source>
</evidence>
<dbReference type="OrthoDB" id="2789670at2759"/>
<dbReference type="SUPFAM" id="SSF48264">
    <property type="entry name" value="Cytochrome P450"/>
    <property type="match status" value="1"/>
</dbReference>
<feature type="transmembrane region" description="Helical" evidence="11">
    <location>
        <begin position="6"/>
        <end position="23"/>
    </location>
</feature>
<dbReference type="Gene3D" id="1.10.630.10">
    <property type="entry name" value="Cytochrome P450"/>
    <property type="match status" value="1"/>
</dbReference>
<feature type="binding site" description="axial binding residue" evidence="9">
    <location>
        <position position="456"/>
    </location>
    <ligand>
        <name>heme</name>
        <dbReference type="ChEBI" id="CHEBI:30413"/>
    </ligand>
    <ligandPart>
        <name>Fe</name>
        <dbReference type="ChEBI" id="CHEBI:18248"/>
    </ligandPart>
</feature>
<evidence type="ECO:0000256" key="7">
    <source>
        <dbReference type="ARBA" id="ARBA00023004"/>
    </source>
</evidence>
<gene>
    <name evidence="12" type="ORF">EW146_g3718</name>
</gene>
<proteinExistence type="inferred from homology"/>
<keyword evidence="5 9" id="KW-0479">Metal-binding</keyword>
<evidence type="ECO:0000256" key="6">
    <source>
        <dbReference type="ARBA" id="ARBA00023002"/>
    </source>
</evidence>